<feature type="region of interest" description="Disordered" evidence="1">
    <location>
        <begin position="98"/>
        <end position="231"/>
    </location>
</feature>
<dbReference type="Proteomes" id="UP001163719">
    <property type="component" value="Unassembled WGS sequence"/>
</dbReference>
<proteinExistence type="predicted"/>
<keyword evidence="3" id="KW-1185">Reference proteome</keyword>
<accession>A0ABT3HIR3</accession>
<protein>
    <submittedName>
        <fullName evidence="2">Uncharacterized protein</fullName>
    </submittedName>
</protein>
<evidence type="ECO:0000313" key="3">
    <source>
        <dbReference type="Proteomes" id="UP001163719"/>
    </source>
</evidence>
<feature type="compositionally biased region" description="Polar residues" evidence="1">
    <location>
        <begin position="137"/>
        <end position="154"/>
    </location>
</feature>
<gene>
    <name evidence="2" type="ORF">OH806_00075</name>
</gene>
<evidence type="ECO:0000256" key="1">
    <source>
        <dbReference type="SAM" id="MobiDB-lite"/>
    </source>
</evidence>
<feature type="compositionally biased region" description="Acidic residues" evidence="1">
    <location>
        <begin position="161"/>
        <end position="211"/>
    </location>
</feature>
<name>A0ABT3HIR3_9FLAO</name>
<reference evidence="2" key="1">
    <citation type="submission" date="2022-10" db="EMBL/GenBank/DDBJ databases">
        <title>Chryseobacterium babae sp. nov. isolated from the gut of the beetle Oryctes rhinoceros, and Chryseobacterium kimseyorum sp. nov., isolated from a stick insect rearing cage.</title>
        <authorList>
            <person name="Shelomi M."/>
            <person name="Han C.-J."/>
            <person name="Chen W.-M."/>
            <person name="Chen H.-K."/>
            <person name="Liaw S.-J."/>
            <person name="Muhle E."/>
            <person name="Clermont D."/>
        </authorList>
    </citation>
    <scope>NUCLEOTIDE SEQUENCE</scope>
    <source>
        <strain evidence="2">WLa1L2M3</strain>
    </source>
</reference>
<dbReference type="RefSeq" id="WP_264741651.1">
    <property type="nucleotide sequence ID" value="NZ_JAPDHV010000001.1"/>
</dbReference>
<dbReference type="EMBL" id="JAPDHV010000001">
    <property type="protein sequence ID" value="MCW3159674.1"/>
    <property type="molecule type" value="Genomic_DNA"/>
</dbReference>
<sequence>MDNNKQSLLKIFSVLLKKKASEKQPLESKTISPVLIKYFTRKELVEMVSQTYGQELPDNKNLLELENEGILNLIESDYQIITYMCEKWLKEEREQKLNPQPIPENTHSSAEDSHSEKLPETQTENEVLSEIERNAENETVSQEFSENISEQEAASGNIDEPAAEEDIPQTENSENEPAEPLYEEENQEQTSESDPEEQGLEHEPEIEEEHASEEYSSFSGSKNKSKNRKHR</sequence>
<organism evidence="2 3">
    <name type="scientific">Chryseobacterium oryctis</name>
    <dbReference type="NCBI Taxonomy" id="2952618"/>
    <lineage>
        <taxon>Bacteria</taxon>
        <taxon>Pseudomonadati</taxon>
        <taxon>Bacteroidota</taxon>
        <taxon>Flavobacteriia</taxon>
        <taxon>Flavobacteriales</taxon>
        <taxon>Weeksellaceae</taxon>
        <taxon>Chryseobacterium group</taxon>
        <taxon>Chryseobacterium</taxon>
    </lineage>
</organism>
<evidence type="ECO:0000313" key="2">
    <source>
        <dbReference type="EMBL" id="MCW3159674.1"/>
    </source>
</evidence>
<feature type="compositionally biased region" description="Basic and acidic residues" evidence="1">
    <location>
        <begin position="109"/>
        <end position="119"/>
    </location>
</feature>
<comment type="caution">
    <text evidence="2">The sequence shown here is derived from an EMBL/GenBank/DDBJ whole genome shotgun (WGS) entry which is preliminary data.</text>
</comment>